<gene>
    <name evidence="2" type="ORF">DFQ27_006767</name>
</gene>
<feature type="chain" id="PRO_5040304477" evidence="1">
    <location>
        <begin position="26"/>
        <end position="148"/>
    </location>
</feature>
<evidence type="ECO:0000256" key="1">
    <source>
        <dbReference type="SAM" id="SignalP"/>
    </source>
</evidence>
<evidence type="ECO:0000313" key="3">
    <source>
        <dbReference type="Proteomes" id="UP000807716"/>
    </source>
</evidence>
<accession>A0A9P6QJY5</accession>
<dbReference type="Proteomes" id="UP000807716">
    <property type="component" value="Unassembled WGS sequence"/>
</dbReference>
<comment type="caution">
    <text evidence="2">The sequence shown here is derived from an EMBL/GenBank/DDBJ whole genome shotgun (WGS) entry which is preliminary data.</text>
</comment>
<keyword evidence="3" id="KW-1185">Reference proteome</keyword>
<feature type="signal peptide" evidence="1">
    <location>
        <begin position="1"/>
        <end position="25"/>
    </location>
</feature>
<reference evidence="2" key="1">
    <citation type="journal article" date="2020" name="Fungal Divers.">
        <title>Resolving the Mortierellaceae phylogeny through synthesis of multi-gene phylogenetics and phylogenomics.</title>
        <authorList>
            <person name="Vandepol N."/>
            <person name="Liber J."/>
            <person name="Desiro A."/>
            <person name="Na H."/>
            <person name="Kennedy M."/>
            <person name="Barry K."/>
            <person name="Grigoriev I.V."/>
            <person name="Miller A.N."/>
            <person name="O'Donnell K."/>
            <person name="Stajich J.E."/>
            <person name="Bonito G."/>
        </authorList>
    </citation>
    <scope>NUCLEOTIDE SEQUENCE</scope>
    <source>
        <strain evidence="2">BC1065</strain>
    </source>
</reference>
<organism evidence="2 3">
    <name type="scientific">Actinomortierella ambigua</name>
    <dbReference type="NCBI Taxonomy" id="1343610"/>
    <lineage>
        <taxon>Eukaryota</taxon>
        <taxon>Fungi</taxon>
        <taxon>Fungi incertae sedis</taxon>
        <taxon>Mucoromycota</taxon>
        <taxon>Mortierellomycotina</taxon>
        <taxon>Mortierellomycetes</taxon>
        <taxon>Mortierellales</taxon>
        <taxon>Mortierellaceae</taxon>
        <taxon>Actinomortierella</taxon>
    </lineage>
</organism>
<dbReference type="AlphaFoldDB" id="A0A9P6QJY5"/>
<sequence>MYIRTSVAATWSVLLLAMQGQFAAARDPKELEGTLKATKDAATDLITKFLNAYSPGMIACDKEYFKAQVVTANALCQLQGDSYAKESCQIFGTHCFLIPSLWGCGTIEGSTERGCFPRVFEQPPGGKEVPKVKFDYERGYDWYNRRLY</sequence>
<name>A0A9P6QJY5_9FUNG</name>
<protein>
    <submittedName>
        <fullName evidence="2">Uncharacterized protein</fullName>
    </submittedName>
</protein>
<proteinExistence type="predicted"/>
<dbReference type="EMBL" id="JAAAJB010000051">
    <property type="protein sequence ID" value="KAG0268415.1"/>
    <property type="molecule type" value="Genomic_DNA"/>
</dbReference>
<keyword evidence="1" id="KW-0732">Signal</keyword>
<evidence type="ECO:0000313" key="2">
    <source>
        <dbReference type="EMBL" id="KAG0268415.1"/>
    </source>
</evidence>